<keyword evidence="5" id="KW-0378">Hydrolase</keyword>
<comment type="similarity">
    <text evidence="1">Belongs to the RelE toxin family.</text>
</comment>
<dbReference type="InterPro" id="IPR035093">
    <property type="entry name" value="RelE/ParE_toxin_dom_sf"/>
</dbReference>
<evidence type="ECO:0000256" key="1">
    <source>
        <dbReference type="ARBA" id="ARBA00006226"/>
    </source>
</evidence>
<keyword evidence="4" id="KW-0540">Nuclease</keyword>
<keyword evidence="8" id="KW-0804">Transcription</keyword>
<evidence type="ECO:0000256" key="3">
    <source>
        <dbReference type="ARBA" id="ARBA00022649"/>
    </source>
</evidence>
<accession>Q8VK46</accession>
<evidence type="ECO:0000313" key="10">
    <source>
        <dbReference type="Proteomes" id="UP000001020"/>
    </source>
</evidence>
<dbReference type="KEGG" id="mtc:MT1284"/>
<dbReference type="GO" id="GO:0045926">
    <property type="term" value="P:negative regulation of growth"/>
    <property type="evidence" value="ECO:0007669"/>
    <property type="project" value="UniProtKB-ARBA"/>
</dbReference>
<keyword evidence="2" id="KW-0678">Repressor</keyword>
<proteinExistence type="inferred from homology"/>
<keyword evidence="10" id="KW-1185">Reference proteome</keyword>
<dbReference type="GO" id="GO:0003677">
    <property type="term" value="F:DNA binding"/>
    <property type="evidence" value="ECO:0007669"/>
    <property type="project" value="UniProtKB-KW"/>
</dbReference>
<keyword evidence="6" id="KW-0805">Transcription regulation</keyword>
<reference evidence="9 10" key="1">
    <citation type="journal article" date="2002" name="J. Bacteriol.">
        <title>Whole-genome comparison of Mycobacterium tuberculosis clinical and laboratory strains.</title>
        <authorList>
            <person name="Fleischmann R.D."/>
            <person name="Alland D."/>
            <person name="Eisen J.A."/>
            <person name="Carpenter L."/>
            <person name="White O."/>
            <person name="Peterson J."/>
            <person name="DeBoy R."/>
            <person name="Dodson R."/>
            <person name="Gwinn M."/>
            <person name="Haft D."/>
            <person name="Hickey E."/>
            <person name="Kolonay J.F."/>
            <person name="Nelson W.C."/>
            <person name="Umayam L.A."/>
            <person name="Ermolaeva M."/>
            <person name="Salzberg S.L."/>
            <person name="Delcher A."/>
            <person name="Utterback T."/>
            <person name="Weidman J."/>
            <person name="Khouri H."/>
            <person name="Gill J."/>
            <person name="Mikula A."/>
            <person name="Bishai W."/>
            <person name="Jacobs Jr W.R.Jr."/>
            <person name="Venter J.C."/>
            <person name="Fraser C.M."/>
        </authorList>
    </citation>
    <scope>NUCLEOTIDE SEQUENCE [LARGE SCALE GENOMIC DNA]</scope>
    <source>
        <strain evidence="10">CDC 1551 / Oshkosh</strain>
    </source>
</reference>
<evidence type="ECO:0000256" key="7">
    <source>
        <dbReference type="ARBA" id="ARBA00023125"/>
    </source>
</evidence>
<evidence type="ECO:0008006" key="11">
    <source>
        <dbReference type="Google" id="ProtNLM"/>
    </source>
</evidence>
<dbReference type="FunFam" id="3.30.2310.20:FF:000004">
    <property type="entry name" value="Toxin RelE"/>
    <property type="match status" value="1"/>
</dbReference>
<dbReference type="SUPFAM" id="SSF143011">
    <property type="entry name" value="RelE-like"/>
    <property type="match status" value="1"/>
</dbReference>
<gene>
    <name evidence="9" type="ordered locus">MT1284</name>
</gene>
<organism evidence="9 10">
    <name type="scientific">Mycobacterium tuberculosis (strain CDC 1551 / Oshkosh)</name>
    <dbReference type="NCBI Taxonomy" id="83331"/>
    <lineage>
        <taxon>Bacteria</taxon>
        <taxon>Bacillati</taxon>
        <taxon>Actinomycetota</taxon>
        <taxon>Actinomycetes</taxon>
        <taxon>Mycobacteriales</taxon>
        <taxon>Mycobacteriaceae</taxon>
        <taxon>Mycobacterium</taxon>
        <taxon>Mycobacterium tuberculosis complex</taxon>
    </lineage>
</organism>
<dbReference type="AlphaFoldDB" id="Q8VK46"/>
<dbReference type="PANTHER" id="PTHR35601:SF1">
    <property type="entry name" value="TOXIN RELE"/>
    <property type="match status" value="1"/>
</dbReference>
<dbReference type="Proteomes" id="UP000001020">
    <property type="component" value="Chromosome"/>
</dbReference>
<dbReference type="PANTHER" id="PTHR35601">
    <property type="entry name" value="TOXIN RELE"/>
    <property type="match status" value="1"/>
</dbReference>
<evidence type="ECO:0000256" key="5">
    <source>
        <dbReference type="ARBA" id="ARBA00022801"/>
    </source>
</evidence>
<dbReference type="InterPro" id="IPR007712">
    <property type="entry name" value="RelE/ParE_toxin"/>
</dbReference>
<keyword evidence="3" id="KW-1277">Toxin-antitoxin system</keyword>
<evidence type="ECO:0000313" key="9">
    <source>
        <dbReference type="EMBL" id="AAK45542.1"/>
    </source>
</evidence>
<keyword evidence="7" id="KW-0238">DNA-binding</keyword>
<dbReference type="GO" id="GO:0016787">
    <property type="term" value="F:hydrolase activity"/>
    <property type="evidence" value="ECO:0007669"/>
    <property type="project" value="UniProtKB-KW"/>
</dbReference>
<evidence type="ECO:0000256" key="2">
    <source>
        <dbReference type="ARBA" id="ARBA00022491"/>
    </source>
</evidence>
<dbReference type="HOGENOM" id="CLU_1804082_0_0_11"/>
<dbReference type="EMBL" id="AE000516">
    <property type="protein sequence ID" value="AAK45542.1"/>
    <property type="molecule type" value="Genomic_DNA"/>
</dbReference>
<protein>
    <recommendedName>
        <fullName evidence="11">Type II toxin-antitoxin system RelE/ParE family toxin</fullName>
    </recommendedName>
</protein>
<evidence type="ECO:0000256" key="6">
    <source>
        <dbReference type="ARBA" id="ARBA00023015"/>
    </source>
</evidence>
<dbReference type="GO" id="GO:0006401">
    <property type="term" value="P:RNA catabolic process"/>
    <property type="evidence" value="ECO:0007669"/>
    <property type="project" value="UniProtKB-ARBA"/>
</dbReference>
<evidence type="ECO:0000256" key="4">
    <source>
        <dbReference type="ARBA" id="ARBA00022722"/>
    </source>
</evidence>
<name>Q8VK46_MYCTO</name>
<dbReference type="Gene3D" id="3.30.2310.20">
    <property type="entry name" value="RelE-like"/>
    <property type="match status" value="1"/>
</dbReference>
<dbReference type="Pfam" id="PF05016">
    <property type="entry name" value="ParE_toxin"/>
    <property type="match status" value="1"/>
</dbReference>
<dbReference type="GO" id="GO:0004519">
    <property type="term" value="F:endonuclease activity"/>
    <property type="evidence" value="ECO:0007669"/>
    <property type="project" value="UniProtKB-ARBA"/>
</dbReference>
<sequence length="143" mass="16538">MTWRPSRKRWRCYAPLAPARPFVKASPMLPQALREQRRDPQPLHRAVSDDHPYHVAITATAARDLQRLPEKIAAACVEFVFGPLLNNPHRLGKPLRNDLEGLHSARRGDYRVVYAIDDGHHRVEIIHIARRSASYRMNPCRPR</sequence>
<evidence type="ECO:0000256" key="8">
    <source>
        <dbReference type="ARBA" id="ARBA00023163"/>
    </source>
</evidence>